<protein>
    <recommendedName>
        <fullName evidence="3">Starvation-inducible protein</fullName>
    </recommendedName>
</protein>
<dbReference type="AlphaFoldDB" id="A0A1V3NUG7"/>
<dbReference type="PANTHER" id="PTHR37530">
    <property type="entry name" value="OUTER MEMBRANE PROTEIN SLP"/>
    <property type="match status" value="1"/>
</dbReference>
<dbReference type="Pfam" id="PF03843">
    <property type="entry name" value="Slp"/>
    <property type="match status" value="1"/>
</dbReference>
<dbReference type="RefSeq" id="WP_077277257.1">
    <property type="nucleotide sequence ID" value="NZ_MVBK01000003.1"/>
</dbReference>
<dbReference type="STRING" id="108003.B1C78_00855"/>
<gene>
    <name evidence="1" type="ORF">B1C78_00855</name>
</gene>
<evidence type="ECO:0008006" key="3">
    <source>
        <dbReference type="Google" id="ProtNLM"/>
    </source>
</evidence>
<dbReference type="OrthoDB" id="5295757at2"/>
<dbReference type="PANTHER" id="PTHR37530:SF1">
    <property type="entry name" value="OUTER MEMBRANE PROTEIN SLP"/>
    <property type="match status" value="1"/>
</dbReference>
<dbReference type="GO" id="GO:0019867">
    <property type="term" value="C:outer membrane"/>
    <property type="evidence" value="ECO:0007669"/>
    <property type="project" value="InterPro"/>
</dbReference>
<dbReference type="PIRSF" id="PIRSF004982">
    <property type="entry name" value="SlP"/>
    <property type="match status" value="1"/>
</dbReference>
<dbReference type="Proteomes" id="UP000189462">
    <property type="component" value="Unassembled WGS sequence"/>
</dbReference>
<keyword evidence="2" id="KW-1185">Reference proteome</keyword>
<organism evidence="1 2">
    <name type="scientific">Thioalkalivibrio denitrificans</name>
    <dbReference type="NCBI Taxonomy" id="108003"/>
    <lineage>
        <taxon>Bacteria</taxon>
        <taxon>Pseudomonadati</taxon>
        <taxon>Pseudomonadota</taxon>
        <taxon>Gammaproteobacteria</taxon>
        <taxon>Chromatiales</taxon>
        <taxon>Ectothiorhodospiraceae</taxon>
        <taxon>Thioalkalivibrio</taxon>
    </lineage>
</organism>
<proteinExistence type="predicted"/>
<evidence type="ECO:0000313" key="2">
    <source>
        <dbReference type="Proteomes" id="UP000189462"/>
    </source>
</evidence>
<dbReference type="PROSITE" id="PS51257">
    <property type="entry name" value="PROKAR_LIPOPROTEIN"/>
    <property type="match status" value="1"/>
</dbReference>
<reference evidence="1 2" key="1">
    <citation type="submission" date="2017-02" db="EMBL/GenBank/DDBJ databases">
        <title>Genomic diversity within the haloalkaliphilic genus Thioalkalivibrio.</title>
        <authorList>
            <person name="Ahn A.-C."/>
            <person name="Meier-Kolthoff J."/>
            <person name="Overmars L."/>
            <person name="Richter M."/>
            <person name="Woyke T."/>
            <person name="Sorokin D.Y."/>
            <person name="Muyzer G."/>
        </authorList>
    </citation>
    <scope>NUCLEOTIDE SEQUENCE [LARGE SCALE GENOMIC DNA]</scope>
    <source>
        <strain evidence="1 2">ALJD</strain>
    </source>
</reference>
<dbReference type="InterPro" id="IPR004658">
    <property type="entry name" value="OMP_Slp"/>
</dbReference>
<sequence>MRYLIILTLSLALLYGCATGPRYETEGVAVDLVPAEVAASPGVYTGARVIWGGMIVATRNLPDYTEMEVLGYPLGGAQRPDTSRTAQGRFLVRQPGYLEEVDYRQGRRVTVTGRLGENVDGQVGEAPYVYPVVHADDIHLWPWDRHADRDSRTRFHIGVGVIFTR</sequence>
<comment type="caution">
    <text evidence="1">The sequence shown here is derived from an EMBL/GenBank/DDBJ whole genome shotgun (WGS) entry which is preliminary data.</text>
</comment>
<name>A0A1V3NUG7_9GAMM</name>
<evidence type="ECO:0000313" key="1">
    <source>
        <dbReference type="EMBL" id="OOG28730.1"/>
    </source>
</evidence>
<accession>A0A1V3NUG7</accession>
<dbReference type="EMBL" id="MVBK01000003">
    <property type="protein sequence ID" value="OOG28730.1"/>
    <property type="molecule type" value="Genomic_DNA"/>
</dbReference>